<dbReference type="PANTHER" id="PTHR46246:SF1">
    <property type="entry name" value="GUANOSINE-3',5'-BIS(DIPHOSPHATE) 3'-PYROPHOSPHOHYDROLASE MESH1"/>
    <property type="match status" value="1"/>
</dbReference>
<proteinExistence type="predicted"/>
<reference evidence="2" key="1">
    <citation type="submission" date="2023-03" db="EMBL/GenBank/DDBJ databases">
        <title>Edaphobacter sp.</title>
        <authorList>
            <person name="Huber K.J."/>
            <person name="Papendorf J."/>
            <person name="Pilke C."/>
            <person name="Bunk B."/>
            <person name="Sproeer C."/>
            <person name="Pester M."/>
        </authorList>
    </citation>
    <scope>NUCLEOTIDE SEQUENCE</scope>
    <source>
        <strain evidence="2">DSM 110680</strain>
    </source>
</reference>
<accession>A0AAU7DKY4</accession>
<sequence length="211" mass="24210">MTMNNKETEQLHLTSRFTSAVDYARHIHIERRKGTDIPYMAHLLGVASLVMGESGHAGFPVTEEMVIAALLHDAVEDQGGLPRLKDIEQNFGSNVARMVEGLSDSLSEDPGYKQPWLERKQTYIQRLRDEPPDVKLISAADKLYNARAILEDYREIGPRIWERFKRGRQDQLRYFNELLNVYTFAGGSRIVEELKHVINELEVISKDEEQA</sequence>
<organism evidence="2">
    <name type="scientific">Telmatobacter sp. DSM 110680</name>
    <dbReference type="NCBI Taxonomy" id="3036704"/>
    <lineage>
        <taxon>Bacteria</taxon>
        <taxon>Pseudomonadati</taxon>
        <taxon>Acidobacteriota</taxon>
        <taxon>Terriglobia</taxon>
        <taxon>Terriglobales</taxon>
        <taxon>Acidobacteriaceae</taxon>
        <taxon>Telmatobacter</taxon>
    </lineage>
</organism>
<dbReference type="PANTHER" id="PTHR46246">
    <property type="entry name" value="GUANOSINE-3',5'-BIS(DIPHOSPHATE) 3'-PYROPHOSPHOHYDROLASE MESH1"/>
    <property type="match status" value="1"/>
</dbReference>
<dbReference type="Gene3D" id="1.10.3210.10">
    <property type="entry name" value="Hypothetical protein af1432"/>
    <property type="match status" value="1"/>
</dbReference>
<gene>
    <name evidence="2" type="ORF">P8935_01540</name>
</gene>
<name>A0AAU7DKY4_9BACT</name>
<dbReference type="Pfam" id="PF13328">
    <property type="entry name" value="HD_4"/>
    <property type="match status" value="1"/>
</dbReference>
<dbReference type="CDD" id="cd00077">
    <property type="entry name" value="HDc"/>
    <property type="match status" value="1"/>
</dbReference>
<dbReference type="EMBL" id="CP121196">
    <property type="protein sequence ID" value="XBH18026.1"/>
    <property type="molecule type" value="Genomic_DNA"/>
</dbReference>
<evidence type="ECO:0000259" key="1">
    <source>
        <dbReference type="SMART" id="SM00471"/>
    </source>
</evidence>
<dbReference type="AlphaFoldDB" id="A0AAU7DKY4"/>
<dbReference type="RefSeq" id="WP_348263252.1">
    <property type="nucleotide sequence ID" value="NZ_CP121196.1"/>
</dbReference>
<feature type="domain" description="HD/PDEase" evidence="1">
    <location>
        <begin position="35"/>
        <end position="155"/>
    </location>
</feature>
<dbReference type="InterPro" id="IPR003607">
    <property type="entry name" value="HD/PDEase_dom"/>
</dbReference>
<protein>
    <submittedName>
        <fullName evidence="2">HD domain-containing protein</fullName>
    </submittedName>
</protein>
<dbReference type="InterPro" id="IPR052194">
    <property type="entry name" value="MESH1"/>
</dbReference>
<evidence type="ECO:0000313" key="2">
    <source>
        <dbReference type="EMBL" id="XBH18026.1"/>
    </source>
</evidence>
<dbReference type="SUPFAM" id="SSF109604">
    <property type="entry name" value="HD-domain/PDEase-like"/>
    <property type="match status" value="1"/>
</dbReference>
<dbReference type="SMART" id="SM00471">
    <property type="entry name" value="HDc"/>
    <property type="match status" value="1"/>
</dbReference>
<dbReference type="GO" id="GO:0008893">
    <property type="term" value="F:guanosine-3',5'-bis(diphosphate) 3'-diphosphatase activity"/>
    <property type="evidence" value="ECO:0007669"/>
    <property type="project" value="TreeGrafter"/>
</dbReference>